<feature type="domain" description="Formyl transferase N-terminal" evidence="6">
    <location>
        <begin position="1"/>
        <end position="179"/>
    </location>
</feature>
<evidence type="ECO:0000256" key="2">
    <source>
        <dbReference type="ARBA" id="ARBA00012261"/>
    </source>
</evidence>
<dbReference type="InterPro" id="IPR044135">
    <property type="entry name" value="Met-tRNA-FMT_C"/>
</dbReference>
<dbReference type="Proteomes" id="UP000461585">
    <property type="component" value="Unassembled WGS sequence"/>
</dbReference>
<dbReference type="Pfam" id="PF02911">
    <property type="entry name" value="Formyl_trans_C"/>
    <property type="match status" value="1"/>
</dbReference>
<dbReference type="InterPro" id="IPR005793">
    <property type="entry name" value="Formyl_trans_C"/>
</dbReference>
<dbReference type="EC" id="2.1.2.9" evidence="2 5"/>
<dbReference type="PANTHER" id="PTHR11138">
    <property type="entry name" value="METHIONYL-TRNA FORMYLTRANSFERASE"/>
    <property type="match status" value="1"/>
</dbReference>
<dbReference type="PANTHER" id="PTHR11138:SF5">
    <property type="entry name" value="METHIONYL-TRNA FORMYLTRANSFERASE, MITOCHONDRIAL"/>
    <property type="match status" value="1"/>
</dbReference>
<evidence type="ECO:0000256" key="4">
    <source>
        <dbReference type="ARBA" id="ARBA00022917"/>
    </source>
</evidence>
<evidence type="ECO:0000259" key="6">
    <source>
        <dbReference type="Pfam" id="PF00551"/>
    </source>
</evidence>
<dbReference type="SUPFAM" id="SSF53328">
    <property type="entry name" value="Formyltransferase"/>
    <property type="match status" value="1"/>
</dbReference>
<dbReference type="EMBL" id="JAAEEH010000007">
    <property type="protein sequence ID" value="NDL66891.1"/>
    <property type="molecule type" value="Genomic_DNA"/>
</dbReference>
<evidence type="ECO:0000313" key="8">
    <source>
        <dbReference type="EMBL" id="NDL66891.1"/>
    </source>
</evidence>
<accession>A0A7X5HUF7</accession>
<organism evidence="8 9">
    <name type="scientific">Anaerotalea alkaliphila</name>
    <dbReference type="NCBI Taxonomy" id="2662126"/>
    <lineage>
        <taxon>Bacteria</taxon>
        <taxon>Bacillati</taxon>
        <taxon>Bacillota</taxon>
        <taxon>Clostridia</taxon>
        <taxon>Eubacteriales</taxon>
        <taxon>Anaerotalea</taxon>
    </lineage>
</organism>
<sequence length="314" mass="34435">MRIVFMGTPDFSVPTLEALVRSEHQVVGVFTQPDKQKGRGQKLQPTPVKAAALEAGIPVFQPVRIRNREALDQVRALAPDLVVVVAFGQILPKELLEMPPYGCVNVHASLLPKYRGAGPIQWCLLNGEKETGLTTMRMDEGLDTGDMLLKVSVPIREKETGGSLHDRLSGLGGDLLLETIRRLEEGTLAGTPQNPADATYAPLLTKDMGAIDWSLEGERIDWLVRGLDPWPGAYTWLEGKLLKVWDVEVSEEGFDQDPGTVVAVDPKKGFQVACGNNTTLWVKEVQLQGKKRMPCDVFLRGVRLPAGMTLPPRG</sequence>
<keyword evidence="9" id="KW-1185">Reference proteome</keyword>
<comment type="catalytic activity">
    <reaction evidence="5">
        <text>L-methionyl-tRNA(fMet) + (6R)-10-formyltetrahydrofolate = N-formyl-L-methionyl-tRNA(fMet) + (6S)-5,6,7,8-tetrahydrofolate + H(+)</text>
        <dbReference type="Rhea" id="RHEA:24380"/>
        <dbReference type="Rhea" id="RHEA-COMP:9952"/>
        <dbReference type="Rhea" id="RHEA-COMP:9953"/>
        <dbReference type="ChEBI" id="CHEBI:15378"/>
        <dbReference type="ChEBI" id="CHEBI:57453"/>
        <dbReference type="ChEBI" id="CHEBI:78530"/>
        <dbReference type="ChEBI" id="CHEBI:78844"/>
        <dbReference type="ChEBI" id="CHEBI:195366"/>
        <dbReference type="EC" id="2.1.2.9"/>
    </reaction>
</comment>
<feature type="domain" description="Formyl transferase C-terminal" evidence="7">
    <location>
        <begin position="204"/>
        <end position="302"/>
    </location>
</feature>
<evidence type="ECO:0000313" key="9">
    <source>
        <dbReference type="Proteomes" id="UP000461585"/>
    </source>
</evidence>
<dbReference type="InterPro" id="IPR041711">
    <property type="entry name" value="Met-tRNA-FMT_N"/>
</dbReference>
<feature type="binding site" evidence="5">
    <location>
        <begin position="109"/>
        <end position="112"/>
    </location>
    <ligand>
        <name>(6S)-5,6,7,8-tetrahydrofolate</name>
        <dbReference type="ChEBI" id="CHEBI:57453"/>
    </ligand>
</feature>
<dbReference type="RefSeq" id="WP_162369618.1">
    <property type="nucleotide sequence ID" value="NZ_JAAEEH010000007.1"/>
</dbReference>
<dbReference type="PROSITE" id="PS00373">
    <property type="entry name" value="GART"/>
    <property type="match status" value="1"/>
</dbReference>
<keyword evidence="3 5" id="KW-0808">Transferase</keyword>
<reference evidence="8 9" key="1">
    <citation type="submission" date="2020-01" db="EMBL/GenBank/DDBJ databases">
        <title>Anaeroalcalibacter tamaniensis gen. nov., sp. nov., moderately halophilic strictly anaerobic fermenter bacterium from mud volcano of Taman peninsula.</title>
        <authorList>
            <person name="Frolova A."/>
            <person name="Merkel A.Y."/>
            <person name="Slobodkin A.I."/>
        </authorList>
    </citation>
    <scope>NUCLEOTIDE SEQUENCE [LARGE SCALE GENOMIC DNA]</scope>
    <source>
        <strain evidence="8 9">F-3ap</strain>
    </source>
</reference>
<evidence type="ECO:0000256" key="1">
    <source>
        <dbReference type="ARBA" id="ARBA00010699"/>
    </source>
</evidence>
<dbReference type="GO" id="GO:0005829">
    <property type="term" value="C:cytosol"/>
    <property type="evidence" value="ECO:0007669"/>
    <property type="project" value="TreeGrafter"/>
</dbReference>
<dbReference type="InterPro" id="IPR001555">
    <property type="entry name" value="GART_AS"/>
</dbReference>
<dbReference type="FunFam" id="3.40.50.12230:FF:000001">
    <property type="entry name" value="Methionyl-tRNA formyltransferase"/>
    <property type="match status" value="1"/>
</dbReference>
<dbReference type="SUPFAM" id="SSF50486">
    <property type="entry name" value="FMT C-terminal domain-like"/>
    <property type="match status" value="1"/>
</dbReference>
<comment type="function">
    <text evidence="5">Attaches a formyl group to the free amino group of methionyl-tRNA(fMet). The formyl group appears to play a dual role in the initiator identity of N-formylmethionyl-tRNA by promoting its recognition by IF2 and preventing the misappropriation of this tRNA by the elongation apparatus.</text>
</comment>
<dbReference type="InterPro" id="IPR036477">
    <property type="entry name" value="Formyl_transf_N_sf"/>
</dbReference>
<dbReference type="HAMAP" id="MF_00182">
    <property type="entry name" value="Formyl_trans"/>
    <property type="match status" value="1"/>
</dbReference>
<dbReference type="CDD" id="cd08704">
    <property type="entry name" value="Met_tRNA_FMT_C"/>
    <property type="match status" value="1"/>
</dbReference>
<gene>
    <name evidence="5" type="primary">fmt</name>
    <name evidence="8" type="ORF">GXN74_03905</name>
</gene>
<protein>
    <recommendedName>
        <fullName evidence="2 5">Methionyl-tRNA formyltransferase</fullName>
        <ecNumber evidence="2 5">2.1.2.9</ecNumber>
    </recommendedName>
</protein>
<evidence type="ECO:0000256" key="5">
    <source>
        <dbReference type="HAMAP-Rule" id="MF_00182"/>
    </source>
</evidence>
<evidence type="ECO:0000256" key="3">
    <source>
        <dbReference type="ARBA" id="ARBA00022679"/>
    </source>
</evidence>
<comment type="caution">
    <text evidence="8">The sequence shown here is derived from an EMBL/GenBank/DDBJ whole genome shotgun (WGS) entry which is preliminary data.</text>
</comment>
<dbReference type="GO" id="GO:0004479">
    <property type="term" value="F:methionyl-tRNA formyltransferase activity"/>
    <property type="evidence" value="ECO:0007669"/>
    <property type="project" value="UniProtKB-UniRule"/>
</dbReference>
<dbReference type="Gene3D" id="3.40.50.12230">
    <property type="match status" value="1"/>
</dbReference>
<proteinExistence type="inferred from homology"/>
<dbReference type="AlphaFoldDB" id="A0A7X5HUF7"/>
<name>A0A7X5HUF7_9FIRM</name>
<evidence type="ECO:0000259" key="7">
    <source>
        <dbReference type="Pfam" id="PF02911"/>
    </source>
</evidence>
<keyword evidence="4 5" id="KW-0648">Protein biosynthesis</keyword>
<dbReference type="Pfam" id="PF00551">
    <property type="entry name" value="Formyl_trans_N"/>
    <property type="match status" value="1"/>
</dbReference>
<dbReference type="InterPro" id="IPR011034">
    <property type="entry name" value="Formyl_transferase-like_C_sf"/>
</dbReference>
<dbReference type="NCBIfam" id="TIGR00460">
    <property type="entry name" value="fmt"/>
    <property type="match status" value="1"/>
</dbReference>
<dbReference type="CDD" id="cd08646">
    <property type="entry name" value="FMT_core_Met-tRNA-FMT_N"/>
    <property type="match status" value="1"/>
</dbReference>
<dbReference type="InterPro" id="IPR002376">
    <property type="entry name" value="Formyl_transf_N"/>
</dbReference>
<comment type="similarity">
    <text evidence="1 5">Belongs to the Fmt family.</text>
</comment>
<dbReference type="InterPro" id="IPR005794">
    <property type="entry name" value="Fmt"/>
</dbReference>